<evidence type="ECO:0000256" key="1">
    <source>
        <dbReference type="ARBA" id="ARBA00022801"/>
    </source>
</evidence>
<evidence type="ECO:0000259" key="3">
    <source>
        <dbReference type="PROSITE" id="PS51192"/>
    </source>
</evidence>
<accession>A0AAT9FJS2</accession>
<feature type="region of interest" description="Disordered" evidence="2">
    <location>
        <begin position="1162"/>
        <end position="1220"/>
    </location>
</feature>
<evidence type="ECO:0000313" key="5">
    <source>
        <dbReference type="EMBL" id="BDS06214.1"/>
    </source>
</evidence>
<feature type="domain" description="Helicase ATP-binding" evidence="3">
    <location>
        <begin position="706"/>
        <end position="874"/>
    </location>
</feature>
<feature type="domain" description="Helicase C-terminal" evidence="4">
    <location>
        <begin position="996"/>
        <end position="1153"/>
    </location>
</feature>
<dbReference type="InterPro" id="IPR050496">
    <property type="entry name" value="SNF2_RAD54_helicase_repair"/>
</dbReference>
<dbReference type="Pfam" id="PF00271">
    <property type="entry name" value="Helicase_C"/>
    <property type="match status" value="1"/>
</dbReference>
<keyword evidence="1" id="KW-0378">Hydrolase</keyword>
<dbReference type="KEGG" id="osu:NT6N_12540"/>
<dbReference type="GO" id="GO:0016787">
    <property type="term" value="F:hydrolase activity"/>
    <property type="evidence" value="ECO:0007669"/>
    <property type="project" value="UniProtKB-KW"/>
</dbReference>
<organism evidence="5">
    <name type="scientific">Oceaniferula spumae</name>
    <dbReference type="NCBI Taxonomy" id="2979115"/>
    <lineage>
        <taxon>Bacteria</taxon>
        <taxon>Pseudomonadati</taxon>
        <taxon>Verrucomicrobiota</taxon>
        <taxon>Verrucomicrobiia</taxon>
        <taxon>Verrucomicrobiales</taxon>
        <taxon>Verrucomicrobiaceae</taxon>
        <taxon>Oceaniferula</taxon>
    </lineage>
</organism>
<feature type="compositionally biased region" description="Basic residues" evidence="2">
    <location>
        <begin position="1204"/>
        <end position="1220"/>
    </location>
</feature>
<dbReference type="PANTHER" id="PTHR45629">
    <property type="entry name" value="SNF2/RAD54 FAMILY MEMBER"/>
    <property type="match status" value="1"/>
</dbReference>
<dbReference type="SMART" id="SM00490">
    <property type="entry name" value="HELICc"/>
    <property type="match status" value="1"/>
</dbReference>
<dbReference type="PROSITE" id="PS51194">
    <property type="entry name" value="HELICASE_CTER"/>
    <property type="match status" value="1"/>
</dbReference>
<dbReference type="InterPro" id="IPR038718">
    <property type="entry name" value="SNF2-like_sf"/>
</dbReference>
<dbReference type="InterPro" id="IPR014001">
    <property type="entry name" value="Helicase_ATP-bd"/>
</dbReference>
<dbReference type="EMBL" id="AP026866">
    <property type="protein sequence ID" value="BDS06214.1"/>
    <property type="molecule type" value="Genomic_DNA"/>
</dbReference>
<dbReference type="InterPro" id="IPR001650">
    <property type="entry name" value="Helicase_C-like"/>
</dbReference>
<dbReference type="SMART" id="SM00487">
    <property type="entry name" value="DEXDc"/>
    <property type="match status" value="1"/>
</dbReference>
<proteinExistence type="predicted"/>
<dbReference type="InterPro" id="IPR000330">
    <property type="entry name" value="SNF2_N"/>
</dbReference>
<dbReference type="SUPFAM" id="SSF52540">
    <property type="entry name" value="P-loop containing nucleoside triphosphate hydrolases"/>
    <property type="match status" value="2"/>
</dbReference>
<evidence type="ECO:0000256" key="2">
    <source>
        <dbReference type="SAM" id="MobiDB-lite"/>
    </source>
</evidence>
<dbReference type="PANTHER" id="PTHR45629:SF7">
    <property type="entry name" value="DNA EXCISION REPAIR PROTEIN ERCC-6-RELATED"/>
    <property type="match status" value="1"/>
</dbReference>
<dbReference type="Gene3D" id="3.40.50.10810">
    <property type="entry name" value="Tandem AAA-ATPase domain"/>
    <property type="match status" value="1"/>
</dbReference>
<dbReference type="Pfam" id="PF00176">
    <property type="entry name" value="SNF2-rel_dom"/>
    <property type="match status" value="1"/>
</dbReference>
<dbReference type="AlphaFoldDB" id="A0AAT9FJS2"/>
<dbReference type="InterPro" id="IPR027417">
    <property type="entry name" value="P-loop_NTPase"/>
</dbReference>
<dbReference type="Gene3D" id="3.40.50.300">
    <property type="entry name" value="P-loop containing nucleotide triphosphate hydrolases"/>
    <property type="match status" value="1"/>
</dbReference>
<evidence type="ECO:0008006" key="6">
    <source>
        <dbReference type="Google" id="ProtNLM"/>
    </source>
</evidence>
<dbReference type="GO" id="GO:0005524">
    <property type="term" value="F:ATP binding"/>
    <property type="evidence" value="ECO:0007669"/>
    <property type="project" value="InterPro"/>
</dbReference>
<protein>
    <recommendedName>
        <fullName evidence="6">Serine/threonine protein phosphatase</fullName>
    </recommendedName>
</protein>
<name>A0AAT9FJS2_9BACT</name>
<dbReference type="InterPro" id="IPR049730">
    <property type="entry name" value="SNF2/RAD54-like_C"/>
</dbReference>
<reference evidence="5" key="1">
    <citation type="submission" date="2024-07" db="EMBL/GenBank/DDBJ databases">
        <title>Complete genome sequence of Verrucomicrobiaceae bacterium NT6N.</title>
        <authorList>
            <person name="Huang C."/>
            <person name="Takami H."/>
            <person name="Hamasaki K."/>
        </authorList>
    </citation>
    <scope>NUCLEOTIDE SEQUENCE</scope>
    <source>
        <strain evidence="5">NT6N</strain>
    </source>
</reference>
<gene>
    <name evidence="5" type="ORF">NT6N_12540</name>
</gene>
<dbReference type="CDD" id="cd18793">
    <property type="entry name" value="SF2_C_SNF"/>
    <property type="match status" value="1"/>
</dbReference>
<evidence type="ECO:0000259" key="4">
    <source>
        <dbReference type="PROSITE" id="PS51194"/>
    </source>
</evidence>
<dbReference type="PROSITE" id="PS51192">
    <property type="entry name" value="HELICASE_ATP_BIND_1"/>
    <property type="match status" value="1"/>
</dbReference>
<sequence length="1220" mass="139999">MNPDRATLNFLNSFPEKSRTRGDSLQEEGAVTQIFGNHLFIQGRVEDPTGTFRTSLRLQGNRWFGSCTAEDEVIAGACMYATMMERMHRGEDLPESPNEFDDTPIIDVIEEKLGRELDDKEADFIGKVEKRYRRYVIEGEIHDHDLVRLNPRWEIVSYDPLELWPMPPGDILEFWNYIAYAFYKKKLPYPDFLNIVTDLEGVQKRMQEWEREREVAEWYDRIESVNERPPIDKPLHVQFRLLSTINEARVEFKEGAEWQPLREKNDIDRFVGLFEDSALRMDASCQLIWEQFLTFYKKEGDARIDLDQEEACQFMNRIFRQPALKGYVVNLDEREFKVVTKALKWICEDDPYAPGSFALQLVTSAGEHVTHSVRLLPGREVLYQSDETVFPGPPRWLSDTDVQPRYHIPKDVIDSLEGVEFLRKIGASLPQSLRKRVTDLDLYPRFKMKIEQGLTAAETEHLVIDVRALEKKERREEKRVKDEWELVEQQPVKGKQLLRFAREDLYPVPGLLAQMGLTYDEKLDAFKSRITKLFPEKFAEWAQNLPESVVTQMDGKLQTLLADPVTAAIRFEVVNQEIDWFDLRIVIDVEGVTLSNAQIRSLVAARGGYVRMDDGGWMRLEIKLDADQRDAVTRLGLDPFDLTGETHRMHALQLADPKAAEVFDPKAWKRIKDRSREIQLEVNAEVPKGLNATLRPYQIDGFRFLAYLAVNRFGGLLADDMGLGKTIQSITYLLWLREEEQKNQKGDISKVPPSLVVCPKSVIDVWHSECEKFAPELRVKILRTRDDLDLKLLETEVDVFVLNYAQLRLCGEELAKVKWLTTILDEGQQIKNPDSKAAKAARDLNSMNRLVLTGTPIENRLMDMWSLMSFAMPGVLGSRAYFKKRFDKRKDPGAQSRLASRLRPFLLRRTKLQVAKDLPPRTEEEVFAEMEGVQAEMYKAELKRIQKALLGFESDEAVKKNSFAILQGLMRLRQICCHPGLIDPKFLKEESAKMTALFYLLDQLREEGHKVLVFSQFVSMLDIIKARLEVESRPFHYLTGQTKDRKGEIESFQTTKEPSVFMLSLKAGGAGLNLTSASYVILYDPWWNPAVENQAIDRTHRIGQKNKVIAYRLLTRETVEEKIRVLQHQKTQLVTNVLGDEGFASNLGMDDLAFILGTGGAMDDDDEDETPKKRATKKGNRMIDADVVSDEDKADAAAATAAKKATKKTAKKAAKKAGKK</sequence>